<feature type="domain" description="Resolvase/invertase-type recombinase catalytic" evidence="1">
    <location>
        <begin position="8"/>
        <end position="110"/>
    </location>
</feature>
<protein>
    <recommendedName>
        <fullName evidence="1">Resolvase/invertase-type recombinase catalytic domain-containing protein</fullName>
    </recommendedName>
</protein>
<dbReference type="Proteomes" id="UP001501072">
    <property type="component" value="Unassembled WGS sequence"/>
</dbReference>
<accession>A0ABP4DL56</accession>
<dbReference type="EMBL" id="BAAAHU010000041">
    <property type="protein sequence ID" value="GAA1012881.1"/>
    <property type="molecule type" value="Genomic_DNA"/>
</dbReference>
<evidence type="ECO:0000313" key="3">
    <source>
        <dbReference type="Proteomes" id="UP001501072"/>
    </source>
</evidence>
<evidence type="ECO:0000259" key="1">
    <source>
        <dbReference type="Pfam" id="PF00239"/>
    </source>
</evidence>
<dbReference type="RefSeq" id="WP_067399269.1">
    <property type="nucleotide sequence ID" value="NZ_BAAAHU010000041.1"/>
</dbReference>
<proteinExistence type="predicted"/>
<evidence type="ECO:0000313" key="2">
    <source>
        <dbReference type="EMBL" id="GAA1012881.1"/>
    </source>
</evidence>
<comment type="caution">
    <text evidence="2">The sequence shown here is derived from an EMBL/GenBank/DDBJ whole genome shotgun (WGS) entry which is preliminary data.</text>
</comment>
<organism evidence="2 3">
    <name type="scientific">Streptomyces thermogriseus</name>
    <dbReference type="NCBI Taxonomy" id="75292"/>
    <lineage>
        <taxon>Bacteria</taxon>
        <taxon>Bacillati</taxon>
        <taxon>Actinomycetota</taxon>
        <taxon>Actinomycetes</taxon>
        <taxon>Kitasatosporales</taxon>
        <taxon>Streptomycetaceae</taxon>
        <taxon>Streptomyces</taxon>
    </lineage>
</organism>
<keyword evidence="3" id="KW-1185">Reference proteome</keyword>
<dbReference type="InterPro" id="IPR036162">
    <property type="entry name" value="Resolvase-like_N_sf"/>
</dbReference>
<dbReference type="SUPFAM" id="SSF53041">
    <property type="entry name" value="Resolvase-like"/>
    <property type="match status" value="1"/>
</dbReference>
<name>A0ABP4DL56_9ACTN</name>
<gene>
    <name evidence="2" type="ORF">GCM10009564_37810</name>
</gene>
<sequence>MTAPPPLAYIYDRCVTSNPALLDLRLAACTEYLAEQGWHGAGRFVDFGDDALTKGPRPEFDAMLRAMREAAGRERVCLVYDWGRLSHDLDHRQKFTDAVLATGAWLTTVGGQTVRAGAVPDGRLTAGPVIV</sequence>
<dbReference type="Pfam" id="PF00239">
    <property type="entry name" value="Resolvase"/>
    <property type="match status" value="1"/>
</dbReference>
<dbReference type="InterPro" id="IPR006119">
    <property type="entry name" value="Resolv_N"/>
</dbReference>
<dbReference type="Gene3D" id="3.40.50.1390">
    <property type="entry name" value="Resolvase, N-terminal catalytic domain"/>
    <property type="match status" value="1"/>
</dbReference>
<reference evidence="3" key="1">
    <citation type="journal article" date="2019" name="Int. J. Syst. Evol. Microbiol.">
        <title>The Global Catalogue of Microorganisms (GCM) 10K type strain sequencing project: providing services to taxonomists for standard genome sequencing and annotation.</title>
        <authorList>
            <consortium name="The Broad Institute Genomics Platform"/>
            <consortium name="The Broad Institute Genome Sequencing Center for Infectious Disease"/>
            <person name="Wu L."/>
            <person name="Ma J."/>
        </authorList>
    </citation>
    <scope>NUCLEOTIDE SEQUENCE [LARGE SCALE GENOMIC DNA]</scope>
    <source>
        <strain evidence="3">JCM 11269</strain>
    </source>
</reference>